<feature type="domain" description="Cytochrome b5 heme-binding" evidence="6">
    <location>
        <begin position="24"/>
        <end position="98"/>
    </location>
</feature>
<geneLocation type="mitochondrion" evidence="8"/>
<evidence type="ECO:0000256" key="5">
    <source>
        <dbReference type="RuleBase" id="RU362121"/>
    </source>
</evidence>
<dbReference type="STRING" id="37360.A0A0G4J169"/>
<dbReference type="SUPFAM" id="SSF55856">
    <property type="entry name" value="Cytochrome b5-like heme/steroid binding domain"/>
    <property type="match status" value="1"/>
</dbReference>
<dbReference type="Pfam" id="PF00173">
    <property type="entry name" value="Cyt-b5"/>
    <property type="match status" value="1"/>
</dbReference>
<dbReference type="InterPro" id="IPR036400">
    <property type="entry name" value="Cyt_B5-like_heme/steroid_sf"/>
</dbReference>
<dbReference type="EMBL" id="CDSF01000112">
    <property type="protein sequence ID" value="CEP01237.1"/>
    <property type="molecule type" value="Genomic_DNA"/>
</dbReference>
<keyword evidence="3 5" id="KW-0408">Iron</keyword>
<name>A0A0G4J169_PLABS</name>
<evidence type="ECO:0000256" key="3">
    <source>
        <dbReference type="ARBA" id="ARBA00023004"/>
    </source>
</evidence>
<dbReference type="PROSITE" id="PS50255">
    <property type="entry name" value="CYTOCHROME_B5_2"/>
    <property type="match status" value="1"/>
</dbReference>
<proteinExistence type="inferred from homology"/>
<dbReference type="GO" id="GO:0016020">
    <property type="term" value="C:membrane"/>
    <property type="evidence" value="ECO:0007669"/>
    <property type="project" value="TreeGrafter"/>
</dbReference>
<dbReference type="Proteomes" id="UP000039324">
    <property type="component" value="Unassembled WGS sequence"/>
</dbReference>
<keyword evidence="1 5" id="KW-0349">Heme</keyword>
<keyword evidence="9" id="KW-1185">Reference proteome</keyword>
<keyword evidence="8" id="KW-0496">Mitochondrion</keyword>
<keyword evidence="2 5" id="KW-0479">Metal-binding</keyword>
<gene>
    <name evidence="7" type="ORF">PBRA_001843</name>
    <name evidence="8" type="ORF">PLBR_LOCUS8493</name>
</gene>
<evidence type="ECO:0000313" key="7">
    <source>
        <dbReference type="EMBL" id="CEP01237.1"/>
    </source>
</evidence>
<dbReference type="Proteomes" id="UP000290189">
    <property type="component" value="Unassembled WGS sequence"/>
</dbReference>
<dbReference type="Gene3D" id="3.10.120.10">
    <property type="entry name" value="Cytochrome b5-like heme/steroid binding domain"/>
    <property type="match status" value="1"/>
</dbReference>
<dbReference type="GO" id="GO:0046872">
    <property type="term" value="F:metal ion binding"/>
    <property type="evidence" value="ECO:0007669"/>
    <property type="project" value="UniProtKB-UniRule"/>
</dbReference>
<dbReference type="InterPro" id="IPR001199">
    <property type="entry name" value="Cyt_B5-like_heme/steroid-bd"/>
</dbReference>
<evidence type="ECO:0000313" key="9">
    <source>
        <dbReference type="Proteomes" id="UP000039324"/>
    </source>
</evidence>
<evidence type="ECO:0000256" key="4">
    <source>
        <dbReference type="ARBA" id="ARBA00038168"/>
    </source>
</evidence>
<reference evidence="8 10" key="2">
    <citation type="submission" date="2018-03" db="EMBL/GenBank/DDBJ databases">
        <authorList>
            <person name="Fogelqvist J."/>
        </authorList>
    </citation>
    <scope>NUCLEOTIDE SEQUENCE [LARGE SCALE GENOMIC DNA]</scope>
</reference>
<dbReference type="OMA" id="PTWIVIR"/>
<dbReference type="InterPro" id="IPR050668">
    <property type="entry name" value="Cytochrome_b5"/>
</dbReference>
<evidence type="ECO:0000256" key="1">
    <source>
        <dbReference type="ARBA" id="ARBA00022617"/>
    </source>
</evidence>
<dbReference type="EMBL" id="OVEO01000017">
    <property type="protein sequence ID" value="SPR01278.1"/>
    <property type="molecule type" value="Genomic_DNA"/>
</dbReference>
<dbReference type="PANTHER" id="PTHR19359">
    <property type="entry name" value="CYTOCHROME B5"/>
    <property type="match status" value="1"/>
</dbReference>
<reference evidence="7 9" key="1">
    <citation type="submission" date="2015-02" db="EMBL/GenBank/DDBJ databases">
        <authorList>
            <person name="Chooi Y.-H."/>
        </authorList>
    </citation>
    <scope>NUCLEOTIDE SEQUENCE [LARGE SCALE GENOMIC DNA]</scope>
    <source>
        <strain evidence="7">E3</strain>
    </source>
</reference>
<evidence type="ECO:0000259" key="6">
    <source>
        <dbReference type="PROSITE" id="PS50255"/>
    </source>
</evidence>
<dbReference type="PROSITE" id="PS00191">
    <property type="entry name" value="CYTOCHROME_B5_1"/>
    <property type="match status" value="1"/>
</dbReference>
<dbReference type="SMART" id="SM01117">
    <property type="entry name" value="Cyt-b5"/>
    <property type="match status" value="1"/>
</dbReference>
<accession>A0A0G4J169</accession>
<evidence type="ECO:0000313" key="8">
    <source>
        <dbReference type="EMBL" id="SPR01278.1"/>
    </source>
</evidence>
<evidence type="ECO:0000256" key="2">
    <source>
        <dbReference type="ARBA" id="ARBA00022723"/>
    </source>
</evidence>
<evidence type="ECO:0000313" key="10">
    <source>
        <dbReference type="Proteomes" id="UP000290189"/>
    </source>
</evidence>
<comment type="similarity">
    <text evidence="4 5">Belongs to the cytochrome b5 family.</text>
</comment>
<dbReference type="GO" id="GO:0020037">
    <property type="term" value="F:heme binding"/>
    <property type="evidence" value="ECO:0007669"/>
    <property type="project" value="UniProtKB-UniRule"/>
</dbReference>
<protein>
    <recommendedName>
        <fullName evidence="6">Cytochrome b5 heme-binding domain-containing protein</fullName>
    </recommendedName>
</protein>
<organism evidence="7 9">
    <name type="scientific">Plasmodiophora brassicae</name>
    <name type="common">Clubroot disease agent</name>
    <dbReference type="NCBI Taxonomy" id="37360"/>
    <lineage>
        <taxon>Eukaryota</taxon>
        <taxon>Sar</taxon>
        <taxon>Rhizaria</taxon>
        <taxon>Endomyxa</taxon>
        <taxon>Phytomyxea</taxon>
        <taxon>Plasmodiophorida</taxon>
        <taxon>Plasmodiophoridae</taxon>
        <taxon>Plasmodiophora</taxon>
    </lineage>
</organism>
<dbReference type="InterPro" id="IPR018506">
    <property type="entry name" value="Cyt_B5_heme-BS"/>
</dbReference>
<dbReference type="AlphaFoldDB" id="A0A0G4J169"/>
<dbReference type="PRINTS" id="PR00363">
    <property type="entry name" value="CYTOCHROMEB5"/>
</dbReference>
<dbReference type="OrthoDB" id="260519at2759"/>
<sequence>MNLPERISPVALARAISTTMSDPAKPITIDEVKNHKGDNWIAIGGSVYDVKAFKNSHPGGKSILEKHSGTDATAAFDKVGHPQEAKIAMAKFKIGVLAKAA</sequence>